<evidence type="ECO:0000259" key="3">
    <source>
        <dbReference type="Pfam" id="PF01323"/>
    </source>
</evidence>
<dbReference type="GO" id="GO:0006749">
    <property type="term" value="P:glutathione metabolic process"/>
    <property type="evidence" value="ECO:0007669"/>
    <property type="project" value="TreeGrafter"/>
</dbReference>
<dbReference type="InterPro" id="IPR001853">
    <property type="entry name" value="DSBA-like_thioredoxin_dom"/>
</dbReference>
<dbReference type="AlphaFoldDB" id="A0A8I1MUL6"/>
<dbReference type="GO" id="GO:0004602">
    <property type="term" value="F:glutathione peroxidase activity"/>
    <property type="evidence" value="ECO:0007669"/>
    <property type="project" value="TreeGrafter"/>
</dbReference>
<dbReference type="InterPro" id="IPR036249">
    <property type="entry name" value="Thioredoxin-like_sf"/>
</dbReference>
<organism evidence="4 5">
    <name type="scientific">Thiomonas arsenitoxydans (strain DSM 22701 / CIP 110005 / 3As)</name>
    <dbReference type="NCBI Taxonomy" id="426114"/>
    <lineage>
        <taxon>Bacteria</taxon>
        <taxon>Pseudomonadati</taxon>
        <taxon>Pseudomonadota</taxon>
        <taxon>Betaproteobacteria</taxon>
        <taxon>Burkholderiales</taxon>
        <taxon>Thiomonas</taxon>
    </lineage>
</organism>
<comment type="catalytic activity">
    <reaction evidence="1">
        <text>2-hydroxychromene-2-carboxylate = (3E)-4-(2-hydroxyphenyl)-2-oxobut-3-enoate</text>
        <dbReference type="Rhea" id="RHEA:27401"/>
        <dbReference type="ChEBI" id="CHEBI:59350"/>
        <dbReference type="ChEBI" id="CHEBI:59353"/>
        <dbReference type="EC" id="5.99.1.4"/>
    </reaction>
</comment>
<dbReference type="PANTHER" id="PTHR42943:SF2">
    <property type="entry name" value="GLUTATHIONE S-TRANSFERASE KAPPA 1"/>
    <property type="match status" value="1"/>
</dbReference>
<protein>
    <recommendedName>
        <fullName evidence="1">2-hydroxychromene-2-carboxylate isomerase</fullName>
        <ecNumber evidence="1">5.99.1.4</ecNumber>
    </recommendedName>
</protein>
<dbReference type="InterPro" id="IPR014440">
    <property type="entry name" value="HCCAis_GSTk"/>
</dbReference>
<name>A0A8I1MUL6_THIA3</name>
<dbReference type="GO" id="GO:0004364">
    <property type="term" value="F:glutathione transferase activity"/>
    <property type="evidence" value="ECO:0007669"/>
    <property type="project" value="TreeGrafter"/>
</dbReference>
<keyword evidence="1 4" id="KW-0413">Isomerase</keyword>
<feature type="active site" description="Nucleophile" evidence="2">
    <location>
        <position position="14"/>
    </location>
</feature>
<reference evidence="4" key="1">
    <citation type="submission" date="2021-02" db="EMBL/GenBank/DDBJ databases">
        <title>Thiocyanate and organic carbon inputs drive convergent selection for specific autotrophic Afipia and Thiobacillus strains within complex microbiomes.</title>
        <authorList>
            <person name="Huddy R.J."/>
            <person name="Sachdeva R."/>
            <person name="Kadzinga F."/>
            <person name="Kantor R.S."/>
            <person name="Harrison S.T.L."/>
            <person name="Banfield J.F."/>
        </authorList>
    </citation>
    <scope>NUCLEOTIDE SEQUENCE</scope>
    <source>
        <strain evidence="4">SCN18_13_7_16_R3_B_64_19</strain>
    </source>
</reference>
<dbReference type="SUPFAM" id="SSF52833">
    <property type="entry name" value="Thioredoxin-like"/>
    <property type="match status" value="1"/>
</dbReference>
<dbReference type="PANTHER" id="PTHR42943">
    <property type="entry name" value="GLUTATHIONE S-TRANSFERASE KAPPA"/>
    <property type="match status" value="1"/>
</dbReference>
<comment type="similarity">
    <text evidence="1">Belongs to the GST superfamily. NadH family.</text>
</comment>
<gene>
    <name evidence="4" type="ORF">J0I24_06995</name>
</gene>
<accession>A0A8I1MUL6</accession>
<sequence length="201" mass="22333">MPVSPITFFFDFSSPYAYLASTQIEAIAARHLRDIEWVPMLLGPVFQTTGSKPLIDQPLKGDYARIDIPRSARFLGVPFVQPEPFPIATYQTARVLIGLQRDLPAQAAPWLHRCFSAYFVQNRNIAELPVLEALAAEQGLASDAVARYTADPAIKAQLKANCDRALQQGMCGAPFMVVDDQPFWGADRLPQLEHWLQTGGF</sequence>
<dbReference type="CDD" id="cd03022">
    <property type="entry name" value="DsbA_HCCA_Iso"/>
    <property type="match status" value="1"/>
</dbReference>
<dbReference type="InterPro" id="IPR044087">
    <property type="entry name" value="NahD-like"/>
</dbReference>
<dbReference type="PIRSF" id="PIRSF006386">
    <property type="entry name" value="HCCAis_GSTk"/>
    <property type="match status" value="1"/>
</dbReference>
<dbReference type="Pfam" id="PF01323">
    <property type="entry name" value="DSBA"/>
    <property type="match status" value="1"/>
</dbReference>
<proteinExistence type="inferred from homology"/>
<dbReference type="GO" id="GO:1901170">
    <property type="term" value="P:naphthalene catabolic process"/>
    <property type="evidence" value="ECO:0007669"/>
    <property type="project" value="InterPro"/>
</dbReference>
<dbReference type="RefSeq" id="WP_276729445.1">
    <property type="nucleotide sequence ID" value="NZ_JAFKMR010000015.1"/>
</dbReference>
<evidence type="ECO:0000313" key="4">
    <source>
        <dbReference type="EMBL" id="MBN8744041.1"/>
    </source>
</evidence>
<evidence type="ECO:0000313" key="5">
    <source>
        <dbReference type="Proteomes" id="UP000664800"/>
    </source>
</evidence>
<comment type="caution">
    <text evidence="4">The sequence shown here is derived from an EMBL/GenBank/DDBJ whole genome shotgun (WGS) entry which is preliminary data.</text>
</comment>
<dbReference type="InterPro" id="IPR051924">
    <property type="entry name" value="GST_Kappa/NadH"/>
</dbReference>
<dbReference type="GO" id="GO:0018845">
    <property type="term" value="F:2-hydroxychromene-2-carboxylate isomerase activity"/>
    <property type="evidence" value="ECO:0007669"/>
    <property type="project" value="UniProtKB-UniRule"/>
</dbReference>
<evidence type="ECO:0000256" key="1">
    <source>
        <dbReference type="PIRNR" id="PIRNR006386"/>
    </source>
</evidence>
<dbReference type="EMBL" id="JAFKMR010000015">
    <property type="protein sequence ID" value="MBN8744041.1"/>
    <property type="molecule type" value="Genomic_DNA"/>
</dbReference>
<dbReference type="EC" id="5.99.1.4" evidence="1"/>
<evidence type="ECO:0000256" key="2">
    <source>
        <dbReference type="PIRSR" id="PIRSR006386-1"/>
    </source>
</evidence>
<dbReference type="Proteomes" id="UP000664800">
    <property type="component" value="Unassembled WGS sequence"/>
</dbReference>
<feature type="domain" description="DSBA-like thioredoxin" evidence="3">
    <location>
        <begin position="6"/>
        <end position="196"/>
    </location>
</feature>
<dbReference type="Gene3D" id="3.40.30.10">
    <property type="entry name" value="Glutaredoxin"/>
    <property type="match status" value="1"/>
</dbReference>